<dbReference type="Proteomes" id="UP000252118">
    <property type="component" value="Unassembled WGS sequence"/>
</dbReference>
<dbReference type="GO" id="GO:0006629">
    <property type="term" value="P:lipid metabolic process"/>
    <property type="evidence" value="ECO:0007669"/>
    <property type="project" value="InterPro"/>
</dbReference>
<comment type="caution">
    <text evidence="2">The sequence shown here is derived from an EMBL/GenBank/DDBJ whole genome shotgun (WGS) entry which is preliminary data.</text>
</comment>
<dbReference type="Pfam" id="PF01764">
    <property type="entry name" value="Lipase_3"/>
    <property type="match status" value="1"/>
</dbReference>
<name>A0A366ESP0_9BACI</name>
<dbReference type="AlphaFoldDB" id="A0A366ESP0"/>
<feature type="domain" description="Fungal lipase-type" evidence="1">
    <location>
        <begin position="106"/>
        <end position="230"/>
    </location>
</feature>
<gene>
    <name evidence="2" type="ORF">DET59_106287</name>
</gene>
<dbReference type="Gene3D" id="3.40.50.1820">
    <property type="entry name" value="alpha/beta hydrolase"/>
    <property type="match status" value="1"/>
</dbReference>
<dbReference type="RefSeq" id="WP_181778121.1">
    <property type="nucleotide sequence ID" value="NZ_QNRJ01000006.1"/>
</dbReference>
<dbReference type="InterPro" id="IPR051218">
    <property type="entry name" value="Sec_MonoDiacylglyc_Lipase"/>
</dbReference>
<proteinExistence type="predicted"/>
<evidence type="ECO:0000259" key="1">
    <source>
        <dbReference type="Pfam" id="PF01764"/>
    </source>
</evidence>
<protein>
    <submittedName>
        <fullName evidence="2">Lipase (Class 3)</fullName>
    </submittedName>
</protein>
<evidence type="ECO:0000313" key="3">
    <source>
        <dbReference type="Proteomes" id="UP000252118"/>
    </source>
</evidence>
<accession>A0A366ESP0</accession>
<dbReference type="CDD" id="cd00519">
    <property type="entry name" value="Lipase_3"/>
    <property type="match status" value="1"/>
</dbReference>
<sequence length="286" mass="33586">MSNKSEYYSIWEAVHKSVWNNNNFSNEKAYVTCLLSELAYKYIPKYEIDKIKRVKIVPCFEYQNIISSGESINFNKLLLALDFRDYFIIEENKMIIIGIKLKNILFISVRGTHQLYDWFVNINIRKMKMTFFDDENKYHSGFLNEVLKVYNALFLKIEEFSVESTKVIFTGHSLGGALSSILYSLSSCLKRETQCFTFGMPRYGDKITISSHCPHHILNEFDIVPSLPPKIFGYCNSLSEYLLNNESITPIHIRDKKNLIEWVKRIRQVGKEHSIEQYKLRLINLL</sequence>
<evidence type="ECO:0000313" key="2">
    <source>
        <dbReference type="EMBL" id="RBP04495.1"/>
    </source>
</evidence>
<dbReference type="InterPro" id="IPR029058">
    <property type="entry name" value="AB_hydrolase_fold"/>
</dbReference>
<dbReference type="EMBL" id="QNRJ01000006">
    <property type="protein sequence ID" value="RBP04495.1"/>
    <property type="molecule type" value="Genomic_DNA"/>
</dbReference>
<dbReference type="InterPro" id="IPR002921">
    <property type="entry name" value="Fungal_lipase-type"/>
</dbReference>
<dbReference type="PANTHER" id="PTHR45856:SF24">
    <property type="entry name" value="FUNGAL LIPASE-LIKE DOMAIN-CONTAINING PROTEIN"/>
    <property type="match status" value="1"/>
</dbReference>
<organism evidence="2 3">
    <name type="scientific">Rossellomorea aquimaris</name>
    <dbReference type="NCBI Taxonomy" id="189382"/>
    <lineage>
        <taxon>Bacteria</taxon>
        <taxon>Bacillati</taxon>
        <taxon>Bacillota</taxon>
        <taxon>Bacilli</taxon>
        <taxon>Bacillales</taxon>
        <taxon>Bacillaceae</taxon>
        <taxon>Rossellomorea</taxon>
    </lineage>
</organism>
<reference evidence="2 3" key="1">
    <citation type="submission" date="2018-06" db="EMBL/GenBank/DDBJ databases">
        <title>Freshwater and sediment microbial communities from various areas in North America, analyzing microbe dynamics in response to fracking.</title>
        <authorList>
            <person name="Lamendella R."/>
        </authorList>
    </citation>
    <scope>NUCLEOTIDE SEQUENCE [LARGE SCALE GENOMIC DNA]</scope>
    <source>
        <strain evidence="2 3">97B</strain>
    </source>
</reference>
<dbReference type="PANTHER" id="PTHR45856">
    <property type="entry name" value="ALPHA/BETA-HYDROLASES SUPERFAMILY PROTEIN"/>
    <property type="match status" value="1"/>
</dbReference>
<dbReference type="SUPFAM" id="SSF53474">
    <property type="entry name" value="alpha/beta-Hydrolases"/>
    <property type="match status" value="1"/>
</dbReference>